<evidence type="ECO:0000259" key="2">
    <source>
        <dbReference type="Pfam" id="PF03202"/>
    </source>
</evidence>
<name>A0A3B0PNB3_MYCSY</name>
<sequence>METAIEYFQRKVGYVTPTTEFSKPATKQIFEGLKNPYALSAYNQFLLVSADPDKNIAYYSPGTTLQNEFRSGINSQFSTVQNSSQNGTNAPTFDQFAESVVSTVRATNN</sequence>
<feature type="domain" description="Mycoplasma lipoprotein C-terminal" evidence="2">
    <location>
        <begin position="2"/>
        <end position="82"/>
    </location>
</feature>
<protein>
    <recommendedName>
        <fullName evidence="2">Mycoplasma lipoprotein C-terminal domain-containing protein</fullName>
    </recommendedName>
</protein>
<evidence type="ECO:0000256" key="1">
    <source>
        <dbReference type="ARBA" id="ARBA00009031"/>
    </source>
</evidence>
<dbReference type="Proteomes" id="UP000259328">
    <property type="component" value="Chromosome"/>
</dbReference>
<evidence type="ECO:0000313" key="4">
    <source>
        <dbReference type="Proteomes" id="UP000259328"/>
    </source>
</evidence>
<comment type="similarity">
    <text evidence="1">Belongs to the MG185/MG260 family.</text>
</comment>
<accession>A0A3B0PNB3</accession>
<proteinExistence type="inferred from homology"/>
<reference evidence="4" key="1">
    <citation type="submission" date="2018-06" db="EMBL/GenBank/DDBJ databases">
        <authorList>
            <consortium name="Pathogen Informatics"/>
        </authorList>
    </citation>
    <scope>NUCLEOTIDE SEQUENCE [LARGE SCALE GENOMIC DNA]</scope>
    <source>
        <strain evidence="4">NCTC10124</strain>
    </source>
</reference>
<dbReference type="Pfam" id="PF03202">
    <property type="entry name" value="Lipoprotein_10"/>
    <property type="match status" value="1"/>
</dbReference>
<organism evidence="3 4">
    <name type="scientific">Mycoplasmopsis synoviae</name>
    <name type="common">Mycoplasma synoviae</name>
    <dbReference type="NCBI Taxonomy" id="2109"/>
    <lineage>
        <taxon>Bacteria</taxon>
        <taxon>Bacillati</taxon>
        <taxon>Mycoplasmatota</taxon>
        <taxon>Mycoplasmoidales</taxon>
        <taxon>Metamycoplasmataceae</taxon>
        <taxon>Mycoplasmopsis</taxon>
    </lineage>
</organism>
<gene>
    <name evidence="3" type="ORF">NCTC10124_00724</name>
</gene>
<dbReference type="EMBL" id="LS991953">
    <property type="protein sequence ID" value="SYV92996.1"/>
    <property type="molecule type" value="Genomic_DNA"/>
</dbReference>
<dbReference type="AlphaFoldDB" id="A0A3B0PNB3"/>
<dbReference type="InterPro" id="IPR004890">
    <property type="entry name" value="Lipoprotein_10_C"/>
</dbReference>
<evidence type="ECO:0000313" key="3">
    <source>
        <dbReference type="EMBL" id="SYV92996.1"/>
    </source>
</evidence>